<name>A0A388JZ47_CHABU</name>
<comment type="caution">
    <text evidence="1">The sequence shown here is derived from an EMBL/GenBank/DDBJ whole genome shotgun (WGS) entry which is preliminary data.</text>
</comment>
<accession>A0A388JZ47</accession>
<gene>
    <name evidence="1" type="ORF">CBR_g36531</name>
</gene>
<dbReference type="EMBL" id="BFEA01000035">
    <property type="protein sequence ID" value="GBG63047.1"/>
    <property type="molecule type" value="Genomic_DNA"/>
</dbReference>
<evidence type="ECO:0000313" key="1">
    <source>
        <dbReference type="EMBL" id="GBG63047.1"/>
    </source>
</evidence>
<protein>
    <submittedName>
        <fullName evidence="1">Uncharacterized protein</fullName>
    </submittedName>
</protein>
<dbReference type="Gene3D" id="2.40.50.40">
    <property type="match status" value="1"/>
</dbReference>
<organism evidence="1 2">
    <name type="scientific">Chara braunii</name>
    <name type="common">Braun's stonewort</name>
    <dbReference type="NCBI Taxonomy" id="69332"/>
    <lineage>
        <taxon>Eukaryota</taxon>
        <taxon>Viridiplantae</taxon>
        <taxon>Streptophyta</taxon>
        <taxon>Charophyceae</taxon>
        <taxon>Charales</taxon>
        <taxon>Characeae</taxon>
        <taxon>Chara</taxon>
    </lineage>
</organism>
<evidence type="ECO:0000313" key="2">
    <source>
        <dbReference type="Proteomes" id="UP000265515"/>
    </source>
</evidence>
<proteinExistence type="predicted"/>
<dbReference type="Gramene" id="GBG63047">
    <property type="protein sequence ID" value="GBG63047"/>
    <property type="gene ID" value="CBR_g36531"/>
</dbReference>
<dbReference type="Proteomes" id="UP000265515">
    <property type="component" value="Unassembled WGS sequence"/>
</dbReference>
<dbReference type="AlphaFoldDB" id="A0A388JZ47"/>
<reference evidence="1 2" key="1">
    <citation type="journal article" date="2018" name="Cell">
        <title>The Chara Genome: Secondary Complexity and Implications for Plant Terrestrialization.</title>
        <authorList>
            <person name="Nishiyama T."/>
            <person name="Sakayama H."/>
            <person name="Vries J.D."/>
            <person name="Buschmann H."/>
            <person name="Saint-Marcoux D."/>
            <person name="Ullrich K.K."/>
            <person name="Haas F.B."/>
            <person name="Vanderstraeten L."/>
            <person name="Becker D."/>
            <person name="Lang D."/>
            <person name="Vosolsobe S."/>
            <person name="Rombauts S."/>
            <person name="Wilhelmsson P.K.I."/>
            <person name="Janitza P."/>
            <person name="Kern R."/>
            <person name="Heyl A."/>
            <person name="Rumpler F."/>
            <person name="Villalobos L.I.A.C."/>
            <person name="Clay J.M."/>
            <person name="Skokan R."/>
            <person name="Toyoda A."/>
            <person name="Suzuki Y."/>
            <person name="Kagoshima H."/>
            <person name="Schijlen E."/>
            <person name="Tajeshwar N."/>
            <person name="Catarino B."/>
            <person name="Hetherington A.J."/>
            <person name="Saltykova A."/>
            <person name="Bonnot C."/>
            <person name="Breuninger H."/>
            <person name="Symeonidi A."/>
            <person name="Radhakrishnan G.V."/>
            <person name="Van Nieuwerburgh F."/>
            <person name="Deforce D."/>
            <person name="Chang C."/>
            <person name="Karol K.G."/>
            <person name="Hedrich R."/>
            <person name="Ulvskov P."/>
            <person name="Glockner G."/>
            <person name="Delwiche C.F."/>
            <person name="Petrasek J."/>
            <person name="Van de Peer Y."/>
            <person name="Friml J."/>
            <person name="Beilby M."/>
            <person name="Dolan L."/>
            <person name="Kohara Y."/>
            <person name="Sugano S."/>
            <person name="Fujiyama A."/>
            <person name="Delaux P.-M."/>
            <person name="Quint M."/>
            <person name="TheiBen G."/>
            <person name="Hagemann M."/>
            <person name="Harholt J."/>
            <person name="Dunand C."/>
            <person name="Zachgo S."/>
            <person name="Langdale J."/>
            <person name="Maumus F."/>
            <person name="Straeten D.V.D."/>
            <person name="Gould S.B."/>
            <person name="Rensing S.A."/>
        </authorList>
    </citation>
    <scope>NUCLEOTIDE SEQUENCE [LARGE SCALE GENOMIC DNA]</scope>
    <source>
        <strain evidence="1 2">S276</strain>
    </source>
</reference>
<sequence>MSDRDTTSEDDRILRSARRPIAHLALGPEGDRLLFRRLRERQQQQRRARAAEASRAFASEASASAAMATAAQRSSQKRWIEVIEQYDFEPLYIKGEVADALSRRPDFLGALVIEFGLADDVTQSLMEACREDPFTSEIIRRLEAKDKPTFEEFKLINGLLFLEKAGNKRLCVPNRESPRMDGEVDIDDIVDLSSLNAAPNHARLVASSGRDGAVFLLRLGTFPCPIPCSRRSMLPPSMVGEVDIDNIVDHKETGRGRPPKPKLQYRVQFKHHTDPKEDRWFAKEELMQTAPQAVTQYEKSLQKGKRQIIED</sequence>
<keyword evidence="2" id="KW-1185">Reference proteome</keyword>